<evidence type="ECO:0000313" key="3">
    <source>
        <dbReference type="EMBL" id="APW62890.1"/>
    </source>
</evidence>
<keyword evidence="4" id="KW-1185">Reference proteome</keyword>
<dbReference type="EMBL" id="CP019082">
    <property type="protein sequence ID" value="APW62890.1"/>
    <property type="molecule type" value="Genomic_DNA"/>
</dbReference>
<dbReference type="Proteomes" id="UP000186309">
    <property type="component" value="Chromosome"/>
</dbReference>
<evidence type="ECO:0000313" key="4">
    <source>
        <dbReference type="Proteomes" id="UP000186309"/>
    </source>
</evidence>
<protein>
    <submittedName>
        <fullName evidence="3">Uncharacterized protein</fullName>
    </submittedName>
</protein>
<sequence>MMMHSTLIRAVLLLSGLGLAASEANAEQFVLFDVTFTYTKDDADHSKPSKSHYYVKDKLINPDRPRDWTTPVDYRNGTVHIRAEVIEKPAGGAPTTWTICYIPNKGKGNGYGCTGTEIYREKGVYEKDVSMTKFWENDSIIWSEGIKQMDLVIKDDSGGKGHAHKRADHEKFFPTKMRITVVQVSAGSKYDPSLVPNLTPKPADADKKPSPKPEPKKTAAATKPDECDACGEAE</sequence>
<organism evidence="3 4">
    <name type="scientific">Paludisphaera borealis</name>
    <dbReference type="NCBI Taxonomy" id="1387353"/>
    <lineage>
        <taxon>Bacteria</taxon>
        <taxon>Pseudomonadati</taxon>
        <taxon>Planctomycetota</taxon>
        <taxon>Planctomycetia</taxon>
        <taxon>Isosphaerales</taxon>
        <taxon>Isosphaeraceae</taxon>
        <taxon>Paludisphaera</taxon>
    </lineage>
</organism>
<evidence type="ECO:0000256" key="2">
    <source>
        <dbReference type="SAM" id="SignalP"/>
    </source>
</evidence>
<feature type="region of interest" description="Disordered" evidence="1">
    <location>
        <begin position="191"/>
        <end position="234"/>
    </location>
</feature>
<feature type="signal peptide" evidence="2">
    <location>
        <begin position="1"/>
        <end position="26"/>
    </location>
</feature>
<evidence type="ECO:0000256" key="1">
    <source>
        <dbReference type="SAM" id="MobiDB-lite"/>
    </source>
</evidence>
<name>A0A1U7CVB4_9BACT</name>
<feature type="compositionally biased region" description="Basic and acidic residues" evidence="1">
    <location>
        <begin position="203"/>
        <end position="217"/>
    </location>
</feature>
<reference evidence="4" key="1">
    <citation type="submission" date="2016-12" db="EMBL/GenBank/DDBJ databases">
        <title>Comparative genomics of four Isosphaeraceae planctomycetes: a common pool of plasmids and glycoside hydrolase genes.</title>
        <authorList>
            <person name="Ivanova A."/>
        </authorList>
    </citation>
    <scope>NUCLEOTIDE SEQUENCE [LARGE SCALE GENOMIC DNA]</scope>
    <source>
        <strain evidence="4">PX4</strain>
    </source>
</reference>
<proteinExistence type="predicted"/>
<feature type="chain" id="PRO_5013001957" evidence="2">
    <location>
        <begin position="27"/>
        <end position="234"/>
    </location>
</feature>
<gene>
    <name evidence="3" type="ORF">BSF38_04446</name>
</gene>
<dbReference type="AlphaFoldDB" id="A0A1U7CVB4"/>
<dbReference type="KEGG" id="pbor:BSF38_04446"/>
<keyword evidence="2" id="KW-0732">Signal</keyword>
<dbReference type="RefSeq" id="WP_237170569.1">
    <property type="nucleotide sequence ID" value="NZ_CP019082.1"/>
</dbReference>
<accession>A0A1U7CVB4</accession>